<protein>
    <submittedName>
        <fullName evidence="2">Uncharacterized protein</fullName>
    </submittedName>
</protein>
<sequence length="155" mass="17229">MESSRGKRRTGFIKGKLVKSLYRSAAPSSTSTQYGSSSSKMIQPTTASPTNYYSSSSPPRIVYHLQLHNNHQYQPKEKLLPFNPNNINIALSSSSFIVNQEQAAPPQLPKVSYYIIPPQCNGTNSTGDHESIDTKAAHYISCVQERFRSLECTTN</sequence>
<dbReference type="PANTHER" id="PTHR36030:SF5">
    <property type="match status" value="1"/>
</dbReference>
<dbReference type="Proteomes" id="UP000823775">
    <property type="component" value="Unassembled WGS sequence"/>
</dbReference>
<feature type="region of interest" description="Disordered" evidence="1">
    <location>
        <begin position="23"/>
        <end position="55"/>
    </location>
</feature>
<evidence type="ECO:0000313" key="3">
    <source>
        <dbReference type="Proteomes" id="UP000823775"/>
    </source>
</evidence>
<name>A0ABS8VK59_DATST</name>
<evidence type="ECO:0000313" key="2">
    <source>
        <dbReference type="EMBL" id="MCD9646320.1"/>
    </source>
</evidence>
<accession>A0ABS8VK59</accession>
<dbReference type="EMBL" id="JACEIK010004753">
    <property type="protein sequence ID" value="MCD9646320.1"/>
    <property type="molecule type" value="Genomic_DNA"/>
</dbReference>
<proteinExistence type="predicted"/>
<gene>
    <name evidence="2" type="ORF">HAX54_036086</name>
</gene>
<evidence type="ECO:0000256" key="1">
    <source>
        <dbReference type="SAM" id="MobiDB-lite"/>
    </source>
</evidence>
<keyword evidence="3" id="KW-1185">Reference proteome</keyword>
<reference evidence="2 3" key="1">
    <citation type="journal article" date="2021" name="BMC Genomics">
        <title>Datura genome reveals duplications of psychoactive alkaloid biosynthetic genes and high mutation rate following tissue culture.</title>
        <authorList>
            <person name="Rajewski A."/>
            <person name="Carter-House D."/>
            <person name="Stajich J."/>
            <person name="Litt A."/>
        </authorList>
    </citation>
    <scope>NUCLEOTIDE SEQUENCE [LARGE SCALE GENOMIC DNA]</scope>
    <source>
        <strain evidence="2">AR-01</strain>
    </source>
</reference>
<comment type="caution">
    <text evidence="2">The sequence shown here is derived from an EMBL/GenBank/DDBJ whole genome shotgun (WGS) entry which is preliminary data.</text>
</comment>
<dbReference type="PANTHER" id="PTHR36030">
    <property type="entry name" value="CALMODULIN-BINDING DOMAIN-CONTAINING PROTEIN"/>
    <property type="match status" value="1"/>
</dbReference>
<feature type="compositionally biased region" description="Low complexity" evidence="1">
    <location>
        <begin position="28"/>
        <end position="55"/>
    </location>
</feature>
<organism evidence="2 3">
    <name type="scientific">Datura stramonium</name>
    <name type="common">Jimsonweed</name>
    <name type="synonym">Common thornapple</name>
    <dbReference type="NCBI Taxonomy" id="4076"/>
    <lineage>
        <taxon>Eukaryota</taxon>
        <taxon>Viridiplantae</taxon>
        <taxon>Streptophyta</taxon>
        <taxon>Embryophyta</taxon>
        <taxon>Tracheophyta</taxon>
        <taxon>Spermatophyta</taxon>
        <taxon>Magnoliopsida</taxon>
        <taxon>eudicotyledons</taxon>
        <taxon>Gunneridae</taxon>
        <taxon>Pentapetalae</taxon>
        <taxon>asterids</taxon>
        <taxon>lamiids</taxon>
        <taxon>Solanales</taxon>
        <taxon>Solanaceae</taxon>
        <taxon>Solanoideae</taxon>
        <taxon>Datureae</taxon>
        <taxon>Datura</taxon>
    </lineage>
</organism>